<evidence type="ECO:0000256" key="1">
    <source>
        <dbReference type="SAM" id="MobiDB-lite"/>
    </source>
</evidence>
<gene>
    <name evidence="2" type="primary">AlNc14C206G8812</name>
    <name evidence="2" type="ORF">ALNC14_099080</name>
</gene>
<dbReference type="EMBL" id="FR824251">
    <property type="protein sequence ID" value="CCA23764.1"/>
    <property type="molecule type" value="Genomic_DNA"/>
</dbReference>
<dbReference type="HOGENOM" id="CLU_814852_0_0_1"/>
<accession>F0WR04</accession>
<reference evidence="2" key="1">
    <citation type="journal article" date="2011" name="PLoS Biol.">
        <title>Gene gain and loss during evolution of obligate parasitism in the white rust pathogen of Arabidopsis thaliana.</title>
        <authorList>
            <person name="Kemen E."/>
            <person name="Gardiner A."/>
            <person name="Schultz-Larsen T."/>
            <person name="Kemen A.C."/>
            <person name="Balmuth A.L."/>
            <person name="Robert-Seilaniantz A."/>
            <person name="Bailey K."/>
            <person name="Holub E."/>
            <person name="Studholme D.J."/>
            <person name="Maclean D."/>
            <person name="Jones J.D."/>
        </authorList>
    </citation>
    <scope>NUCLEOTIDE SEQUENCE</scope>
</reference>
<proteinExistence type="predicted"/>
<dbReference type="AlphaFoldDB" id="F0WR04"/>
<name>F0WR04_9STRA</name>
<feature type="region of interest" description="Disordered" evidence="1">
    <location>
        <begin position="43"/>
        <end position="103"/>
    </location>
</feature>
<organism evidence="2">
    <name type="scientific">Albugo laibachii Nc14</name>
    <dbReference type="NCBI Taxonomy" id="890382"/>
    <lineage>
        <taxon>Eukaryota</taxon>
        <taxon>Sar</taxon>
        <taxon>Stramenopiles</taxon>
        <taxon>Oomycota</taxon>
        <taxon>Peronosporomycetes</taxon>
        <taxon>Albuginales</taxon>
        <taxon>Albuginaceae</taxon>
        <taxon>Albugo</taxon>
    </lineage>
</organism>
<sequence length="341" mass="38619">MHARIAGFDREVDVLHRVKDERLDVHSIAFGRSMTVPYLSKSIPHRADDAPSRGPYPLQRDPCTTTPKDSTCRVDPLAQTPNVSDGAPRTGSSSISMQKPDAIPNDCEIDSCASLMDTNSMESFEKWKEEEEEEELWKDALQARVNQLEQKIDRIDLSSFKKTVDTPMSHPIAKFAVSERQSTVNFVLATSKTRHNQTFLVPKSVRLLSNTRSECAHNSSQEVKLLRKKSGSGCNGRKSRFCRRYRREETECCYLKRAISTSTLSPSSSILSSQTAEDIEIETAQSDAEMVRQFLVNDIKNLTIDRLLQECKRKQFLEAYYLQSEKDKGAEILSEELSTTK</sequence>
<evidence type="ECO:0000313" key="2">
    <source>
        <dbReference type="EMBL" id="CCA23764.1"/>
    </source>
</evidence>
<protein>
    <submittedName>
        <fullName evidence="2">AlNc14C206G8812 protein</fullName>
    </submittedName>
</protein>
<reference evidence="2" key="2">
    <citation type="submission" date="2011-02" db="EMBL/GenBank/DDBJ databases">
        <authorList>
            <person name="MacLean D."/>
        </authorList>
    </citation>
    <scope>NUCLEOTIDE SEQUENCE</scope>
</reference>